<evidence type="ECO:0000256" key="1">
    <source>
        <dbReference type="ARBA" id="ARBA00022603"/>
    </source>
</evidence>
<evidence type="ECO:0000313" key="5">
    <source>
        <dbReference type="Proteomes" id="UP000494115"/>
    </source>
</evidence>
<gene>
    <name evidence="4" type="primary">tam_1</name>
    <name evidence="4" type="ORF">LMG28138_01138</name>
</gene>
<dbReference type="SUPFAM" id="SSF53335">
    <property type="entry name" value="S-adenosyl-L-methionine-dependent methyltransferases"/>
    <property type="match status" value="1"/>
</dbReference>
<proteinExistence type="predicted"/>
<protein>
    <submittedName>
        <fullName evidence="4">Trans-aconitate 2-methyltransferase</fullName>
        <ecNumber evidence="4">2.1.1.144</ecNumber>
    </submittedName>
</protein>
<dbReference type="InterPro" id="IPR041698">
    <property type="entry name" value="Methyltransf_25"/>
</dbReference>
<evidence type="ECO:0000313" key="4">
    <source>
        <dbReference type="EMBL" id="CAB3780893.1"/>
    </source>
</evidence>
<evidence type="ECO:0000256" key="2">
    <source>
        <dbReference type="ARBA" id="ARBA00022679"/>
    </source>
</evidence>
<organism evidence="4 5">
    <name type="scientific">Pararobbsia alpina</name>
    <dbReference type="NCBI Taxonomy" id="621374"/>
    <lineage>
        <taxon>Bacteria</taxon>
        <taxon>Pseudomonadati</taxon>
        <taxon>Pseudomonadota</taxon>
        <taxon>Betaproteobacteria</taxon>
        <taxon>Burkholderiales</taxon>
        <taxon>Burkholderiaceae</taxon>
        <taxon>Pararobbsia</taxon>
    </lineage>
</organism>
<dbReference type="InterPro" id="IPR029063">
    <property type="entry name" value="SAM-dependent_MTases_sf"/>
</dbReference>
<dbReference type="Pfam" id="PF13649">
    <property type="entry name" value="Methyltransf_25"/>
    <property type="match status" value="1"/>
</dbReference>
<dbReference type="PANTHER" id="PTHR43861:SF1">
    <property type="entry name" value="TRANS-ACONITATE 2-METHYLTRANSFERASE"/>
    <property type="match status" value="1"/>
</dbReference>
<keyword evidence="5" id="KW-1185">Reference proteome</keyword>
<name>A0A6S7CII1_9BURK</name>
<sequence length="230" mass="26698">MKESEFDRFAEEYRAIHAANISASGEAPEFFAEYKIADLSRHARTNRIAARSIVDFGCGVGNSIPFFRKYFPRSEVLAADVSRKSLELAKQRFGEEARFFNLTGNRIDLPDGTFDVLFSACVFHHIPHEEHEHWLRELRRIATPDAMLVIFEHNPWNPLTVRAVNTCEFDKNARLMTPSKLETSMQRAGWSRTRHEYRIFFPNSLRTLRPLEARMRWLPLGAQYAVIARP</sequence>
<dbReference type="EC" id="2.1.1.144" evidence="4"/>
<dbReference type="GO" id="GO:0030798">
    <property type="term" value="F:trans-aconitate 2-methyltransferase activity"/>
    <property type="evidence" value="ECO:0007669"/>
    <property type="project" value="UniProtKB-EC"/>
</dbReference>
<keyword evidence="1 4" id="KW-0489">Methyltransferase</keyword>
<evidence type="ECO:0000259" key="3">
    <source>
        <dbReference type="Pfam" id="PF13649"/>
    </source>
</evidence>
<dbReference type="GO" id="GO:0032259">
    <property type="term" value="P:methylation"/>
    <property type="evidence" value="ECO:0007669"/>
    <property type="project" value="UniProtKB-KW"/>
</dbReference>
<reference evidence="4 5" key="1">
    <citation type="submission" date="2020-04" db="EMBL/GenBank/DDBJ databases">
        <authorList>
            <person name="De Canck E."/>
        </authorList>
    </citation>
    <scope>NUCLEOTIDE SEQUENCE [LARGE SCALE GENOMIC DNA]</scope>
    <source>
        <strain evidence="4 5">LMG 28138</strain>
    </source>
</reference>
<dbReference type="Gene3D" id="3.40.50.150">
    <property type="entry name" value="Vaccinia Virus protein VP39"/>
    <property type="match status" value="1"/>
</dbReference>
<dbReference type="AlphaFoldDB" id="A0A6S7CII1"/>
<keyword evidence="2 4" id="KW-0808">Transferase</keyword>
<dbReference type="Proteomes" id="UP000494115">
    <property type="component" value="Unassembled WGS sequence"/>
</dbReference>
<dbReference type="EMBL" id="CADIKM010000003">
    <property type="protein sequence ID" value="CAB3780893.1"/>
    <property type="molecule type" value="Genomic_DNA"/>
</dbReference>
<dbReference type="RefSeq" id="WP_175103643.1">
    <property type="nucleotide sequence ID" value="NZ_CADIKM010000003.1"/>
</dbReference>
<dbReference type="CDD" id="cd02440">
    <property type="entry name" value="AdoMet_MTases"/>
    <property type="match status" value="1"/>
</dbReference>
<accession>A0A6S7CII1</accession>
<feature type="domain" description="Methyltransferase" evidence="3">
    <location>
        <begin position="53"/>
        <end position="144"/>
    </location>
</feature>
<dbReference type="PANTHER" id="PTHR43861">
    <property type="entry name" value="TRANS-ACONITATE 2-METHYLTRANSFERASE-RELATED"/>
    <property type="match status" value="1"/>
</dbReference>